<organism evidence="8 9">
    <name type="scientific">Rhodocyclus gracilis</name>
    <dbReference type="NCBI Taxonomy" id="2929842"/>
    <lineage>
        <taxon>Bacteria</taxon>
        <taxon>Pseudomonadati</taxon>
        <taxon>Pseudomonadota</taxon>
        <taxon>Betaproteobacteria</taxon>
        <taxon>Rhodocyclales</taxon>
        <taxon>Rhodocyclaceae</taxon>
        <taxon>Rhodocyclus</taxon>
    </lineage>
</organism>
<comment type="caution">
    <text evidence="8">The sequence shown here is derived from an EMBL/GenBank/DDBJ whole genome shotgun (WGS) entry which is preliminary data.</text>
</comment>
<name>A0ABX0WGM1_9RHOO</name>
<evidence type="ECO:0000256" key="5">
    <source>
        <dbReference type="ARBA" id="ARBA00023139"/>
    </source>
</evidence>
<dbReference type="Proteomes" id="UP000720344">
    <property type="component" value="Unassembled WGS sequence"/>
</dbReference>
<evidence type="ECO:0000256" key="6">
    <source>
        <dbReference type="ARBA" id="ARBA00023288"/>
    </source>
</evidence>
<feature type="signal peptide" evidence="7">
    <location>
        <begin position="1"/>
        <end position="18"/>
    </location>
</feature>
<keyword evidence="3 7" id="KW-0732">Signal</keyword>
<feature type="chain" id="PRO_5046482402" evidence="7">
    <location>
        <begin position="19"/>
        <end position="41"/>
    </location>
</feature>
<evidence type="ECO:0000256" key="2">
    <source>
        <dbReference type="ARBA" id="ARBA00022475"/>
    </source>
</evidence>
<keyword evidence="6 8" id="KW-0449">Lipoprotein</keyword>
<dbReference type="PROSITE" id="PS51257">
    <property type="entry name" value="PROKAR_LIPOPROTEIN"/>
    <property type="match status" value="1"/>
</dbReference>
<evidence type="ECO:0000256" key="4">
    <source>
        <dbReference type="ARBA" id="ARBA00023136"/>
    </source>
</evidence>
<evidence type="ECO:0000313" key="9">
    <source>
        <dbReference type="Proteomes" id="UP000720344"/>
    </source>
</evidence>
<dbReference type="InterPro" id="IPR012556">
    <property type="entry name" value="Entericidin"/>
</dbReference>
<reference evidence="9" key="1">
    <citation type="submission" date="2020-03" db="EMBL/GenBank/DDBJ databases">
        <title>Whole-genome sequence of the purple nonsulfur bacterium Rhodocyclus tenuis DSM112.</title>
        <authorList>
            <person name="Kyndt J.A."/>
            <person name="Meyer T.E."/>
        </authorList>
    </citation>
    <scope>NUCLEOTIDE SEQUENCE [LARGE SCALE GENOMIC DNA]</scope>
    <source>
        <strain evidence="9">DSM 112</strain>
    </source>
</reference>
<gene>
    <name evidence="8" type="ORF">HCX48_01930</name>
</gene>
<evidence type="ECO:0000256" key="3">
    <source>
        <dbReference type="ARBA" id="ARBA00022729"/>
    </source>
</evidence>
<sequence length="41" mass="4234">MSRITAFILVALAMAASACNTVQGIGKDIERGGQAIEKAAR</sequence>
<dbReference type="RefSeq" id="WP_167680677.1">
    <property type="nucleotide sequence ID" value="NZ_JAATWB010000001.1"/>
</dbReference>
<keyword evidence="9" id="KW-1185">Reference proteome</keyword>
<proteinExistence type="inferred from homology"/>
<keyword evidence="4" id="KW-0472">Membrane</keyword>
<accession>A0ABX0WGM1</accession>
<dbReference type="Pfam" id="PF08085">
    <property type="entry name" value="Entericidin"/>
    <property type="match status" value="1"/>
</dbReference>
<comment type="similarity">
    <text evidence="1">Belongs to the EcnA/EcnB lipoprotein family.</text>
</comment>
<evidence type="ECO:0000256" key="1">
    <source>
        <dbReference type="ARBA" id="ARBA00010296"/>
    </source>
</evidence>
<keyword evidence="5" id="KW-0564">Palmitate</keyword>
<evidence type="ECO:0000313" key="8">
    <source>
        <dbReference type="EMBL" id="NJA87983.1"/>
    </source>
</evidence>
<dbReference type="EMBL" id="JAATWB010000001">
    <property type="protein sequence ID" value="NJA87983.1"/>
    <property type="molecule type" value="Genomic_DNA"/>
</dbReference>
<protein>
    <submittedName>
        <fullName evidence="8">Entericidin A/B family lipoprotein</fullName>
    </submittedName>
</protein>
<evidence type="ECO:0000256" key="7">
    <source>
        <dbReference type="SAM" id="SignalP"/>
    </source>
</evidence>
<keyword evidence="2" id="KW-1003">Cell membrane</keyword>